<dbReference type="PANTHER" id="PTHR43880">
    <property type="entry name" value="ALCOHOL DEHYDROGENASE"/>
    <property type="match status" value="1"/>
</dbReference>
<comment type="similarity">
    <text evidence="6">Belongs to the zinc-containing alcohol dehydrogenase family.</text>
</comment>
<organism evidence="8 9">
    <name type="scientific">Steroidobacter agaridevorans</name>
    <dbReference type="NCBI Taxonomy" id="2695856"/>
    <lineage>
        <taxon>Bacteria</taxon>
        <taxon>Pseudomonadati</taxon>
        <taxon>Pseudomonadota</taxon>
        <taxon>Gammaproteobacteria</taxon>
        <taxon>Steroidobacterales</taxon>
        <taxon>Steroidobacteraceae</taxon>
        <taxon>Steroidobacter</taxon>
    </lineage>
</organism>
<dbReference type="PANTHER" id="PTHR43880:SF12">
    <property type="entry name" value="ALCOHOL DEHYDROGENASE CLASS-3"/>
    <property type="match status" value="1"/>
</dbReference>
<dbReference type="Pfam" id="PF00107">
    <property type="entry name" value="ADH_zinc_N"/>
    <property type="match status" value="1"/>
</dbReference>
<dbReference type="Proteomes" id="UP000445000">
    <property type="component" value="Unassembled WGS sequence"/>
</dbReference>
<evidence type="ECO:0000256" key="4">
    <source>
        <dbReference type="ARBA" id="ARBA00023002"/>
    </source>
</evidence>
<evidence type="ECO:0000313" key="9">
    <source>
        <dbReference type="Proteomes" id="UP000445000"/>
    </source>
</evidence>
<comment type="cofactor">
    <cofactor evidence="1 6">
        <name>Zn(2+)</name>
        <dbReference type="ChEBI" id="CHEBI:29105"/>
    </cofactor>
</comment>
<dbReference type="GO" id="GO:0005829">
    <property type="term" value="C:cytosol"/>
    <property type="evidence" value="ECO:0007669"/>
    <property type="project" value="TreeGrafter"/>
</dbReference>
<dbReference type="InterPro" id="IPR013154">
    <property type="entry name" value="ADH-like_N"/>
</dbReference>
<dbReference type="SUPFAM" id="SSF50129">
    <property type="entry name" value="GroES-like"/>
    <property type="match status" value="2"/>
</dbReference>
<dbReference type="SMART" id="SM00829">
    <property type="entry name" value="PKS_ER"/>
    <property type="match status" value="1"/>
</dbReference>
<dbReference type="Gene3D" id="3.40.50.720">
    <property type="entry name" value="NAD(P)-binding Rossmann-like Domain"/>
    <property type="match status" value="1"/>
</dbReference>
<comment type="caution">
    <text evidence="8">The sequence shown here is derived from an EMBL/GenBank/DDBJ whole genome shotgun (WGS) entry which is preliminary data.</text>
</comment>
<dbReference type="InterPro" id="IPR013149">
    <property type="entry name" value="ADH-like_C"/>
</dbReference>
<feature type="domain" description="Enoyl reductase (ER)" evidence="7">
    <location>
        <begin position="10"/>
        <end position="359"/>
    </location>
</feature>
<dbReference type="AlphaFoldDB" id="A0A829YMN5"/>
<dbReference type="InterPro" id="IPR036291">
    <property type="entry name" value="NAD(P)-bd_dom_sf"/>
</dbReference>
<dbReference type="RefSeq" id="WP_161816269.1">
    <property type="nucleotide sequence ID" value="NZ_BLJN01000009.1"/>
</dbReference>
<keyword evidence="5" id="KW-0520">NAD</keyword>
<proteinExistence type="inferred from homology"/>
<accession>A0A829YMN5</accession>
<dbReference type="GO" id="GO:0046294">
    <property type="term" value="P:formaldehyde catabolic process"/>
    <property type="evidence" value="ECO:0007669"/>
    <property type="project" value="TreeGrafter"/>
</dbReference>
<name>A0A829YMN5_9GAMM</name>
<dbReference type="SUPFAM" id="SSF51735">
    <property type="entry name" value="NAD(P)-binding Rossmann-fold domains"/>
    <property type="match status" value="1"/>
</dbReference>
<evidence type="ECO:0000313" key="8">
    <source>
        <dbReference type="EMBL" id="GFE84585.1"/>
    </source>
</evidence>
<reference evidence="9" key="1">
    <citation type="submission" date="2020-01" db="EMBL/GenBank/DDBJ databases">
        <title>'Steroidobacter agaridevorans' sp. nov., agar-degrading bacteria isolated from rhizosphere soils.</title>
        <authorList>
            <person name="Ikenaga M."/>
            <person name="Kataoka M."/>
            <person name="Murouchi A."/>
            <person name="Katsuragi S."/>
            <person name="Sakai M."/>
        </authorList>
    </citation>
    <scope>NUCLEOTIDE SEQUENCE [LARGE SCALE GENOMIC DNA]</scope>
    <source>
        <strain evidence="9">YU21-B</strain>
    </source>
</reference>
<dbReference type="InterPro" id="IPR011032">
    <property type="entry name" value="GroES-like_sf"/>
</dbReference>
<dbReference type="EMBL" id="BLJN01000009">
    <property type="protein sequence ID" value="GFE84585.1"/>
    <property type="molecule type" value="Genomic_DNA"/>
</dbReference>
<evidence type="ECO:0000259" key="7">
    <source>
        <dbReference type="SMART" id="SM00829"/>
    </source>
</evidence>
<evidence type="ECO:0000256" key="6">
    <source>
        <dbReference type="RuleBase" id="RU361277"/>
    </source>
</evidence>
<dbReference type="Pfam" id="PF08240">
    <property type="entry name" value="ADH_N"/>
    <property type="match status" value="1"/>
</dbReference>
<dbReference type="GO" id="GO:0008270">
    <property type="term" value="F:zinc ion binding"/>
    <property type="evidence" value="ECO:0007669"/>
    <property type="project" value="InterPro"/>
</dbReference>
<dbReference type="Gene3D" id="3.90.180.10">
    <property type="entry name" value="Medium-chain alcohol dehydrogenases, catalytic domain"/>
    <property type="match status" value="1"/>
</dbReference>
<dbReference type="InterPro" id="IPR002328">
    <property type="entry name" value="ADH_Zn_CS"/>
</dbReference>
<dbReference type="InterPro" id="IPR020843">
    <property type="entry name" value="ER"/>
</dbReference>
<keyword evidence="9" id="KW-1185">Reference proteome</keyword>
<evidence type="ECO:0000256" key="1">
    <source>
        <dbReference type="ARBA" id="ARBA00001947"/>
    </source>
</evidence>
<dbReference type="PROSITE" id="PS00059">
    <property type="entry name" value="ADH_ZINC"/>
    <property type="match status" value="1"/>
</dbReference>
<evidence type="ECO:0000256" key="5">
    <source>
        <dbReference type="ARBA" id="ARBA00023027"/>
    </source>
</evidence>
<dbReference type="GO" id="GO:0051903">
    <property type="term" value="F:S-(hydroxymethyl)glutathione dehydrogenase [NAD(P)+] activity"/>
    <property type="evidence" value="ECO:0007669"/>
    <property type="project" value="TreeGrafter"/>
</dbReference>
<protein>
    <submittedName>
        <fullName evidence="8">S-(Hydroxymethyl)glutathione dehydrogenase</fullName>
    </submittedName>
</protein>
<evidence type="ECO:0000256" key="3">
    <source>
        <dbReference type="ARBA" id="ARBA00022833"/>
    </source>
</evidence>
<keyword evidence="4" id="KW-0560">Oxidoreductase</keyword>
<keyword evidence="2 6" id="KW-0479">Metal-binding</keyword>
<sequence length="361" mass="38852">MDVRAAVVHGPNQPFVMETLQLDGPREGEVLVHIKTTGLCHSDLHVYEGKLPWAFPALLGHEAAGVVVECGPGVTKFKPGDHVIPFLIPHCEKCGYCHSSKTNLCVEAFSRLKPGESRFSLNGKPVTQLWGLGTFADYSVLPVNMLAKVRDDAPFDPICYIGCGATTGLGAALFAAKVEAGSTVVIFGLGGIGLNVVQGARLAGAKKIIGVDTNPAKEAIARQFGATDFVNPKSVEKLTSHLMKLTAGGADYTFECIGNPQVMRQAFECTNPAWGTSYVVGVAPQGAEVTSYPGHLMMGRHWTGCYMGGARVTKLPEIVDWYVDKKIDLDSLVTHRLKLEQINEGFELMRKGESIRSVIVL</sequence>
<dbReference type="FunFam" id="3.40.50.720:FF:000003">
    <property type="entry name" value="S-(hydroxymethyl)glutathione dehydrogenase"/>
    <property type="match status" value="1"/>
</dbReference>
<evidence type="ECO:0000256" key="2">
    <source>
        <dbReference type="ARBA" id="ARBA00022723"/>
    </source>
</evidence>
<gene>
    <name evidence="8" type="primary">adhI</name>
    <name evidence="8" type="ORF">GCM10011487_65850</name>
</gene>
<keyword evidence="3 6" id="KW-0862">Zinc</keyword>